<gene>
    <name evidence="1" type="ORF">PPERSA_00273</name>
</gene>
<protein>
    <submittedName>
        <fullName evidence="1">Pectin lyase fold/virulence factor</fullName>
    </submittedName>
</protein>
<dbReference type="EMBL" id="LDAU01000232">
    <property type="protein sequence ID" value="KRW98685.1"/>
    <property type="molecule type" value="Genomic_DNA"/>
</dbReference>
<keyword evidence="2" id="KW-1185">Reference proteome</keyword>
<proteinExistence type="predicted"/>
<sequence>MKKENYDAKITFNDENFFYFCDQNINRNNLPAEILEYDGEILDTTEIIYFEEEQCQNFIDGETISVYFLFLESDKVCENFKQIQISDKCEQNQDRKLSFKLSALLIDNLQVYYDNLLDFENISFIFHEYNQVQIYNFNIKHPVVLSFLQVGSIIFNNIQYSSQENVQINFSLIDSVKIFNSKFIDSISDENGNTISSDGVLSFVSIFNTQIVNCTFMNNQNQLNSASSIRAYNNYYTLIENCQFQNNVAFIFGGIIKFIQ</sequence>
<dbReference type="GO" id="GO:0016829">
    <property type="term" value="F:lyase activity"/>
    <property type="evidence" value="ECO:0007669"/>
    <property type="project" value="UniProtKB-KW"/>
</dbReference>
<reference evidence="1 2" key="1">
    <citation type="journal article" date="2015" name="Sci. Rep.">
        <title>Genome of the facultative scuticociliatosis pathogen Pseudocohnilembus persalinus provides insight into its virulence through horizontal gene transfer.</title>
        <authorList>
            <person name="Xiong J."/>
            <person name="Wang G."/>
            <person name="Cheng J."/>
            <person name="Tian M."/>
            <person name="Pan X."/>
            <person name="Warren A."/>
            <person name="Jiang C."/>
            <person name="Yuan D."/>
            <person name="Miao W."/>
        </authorList>
    </citation>
    <scope>NUCLEOTIDE SEQUENCE [LARGE SCALE GENOMIC DNA]</scope>
    <source>
        <strain evidence="1">36N120E</strain>
    </source>
</reference>
<evidence type="ECO:0000313" key="2">
    <source>
        <dbReference type="Proteomes" id="UP000054937"/>
    </source>
</evidence>
<organism evidence="1 2">
    <name type="scientific">Pseudocohnilembus persalinus</name>
    <name type="common">Ciliate</name>
    <dbReference type="NCBI Taxonomy" id="266149"/>
    <lineage>
        <taxon>Eukaryota</taxon>
        <taxon>Sar</taxon>
        <taxon>Alveolata</taxon>
        <taxon>Ciliophora</taxon>
        <taxon>Intramacronucleata</taxon>
        <taxon>Oligohymenophorea</taxon>
        <taxon>Scuticociliatia</taxon>
        <taxon>Philasterida</taxon>
        <taxon>Pseudocohnilembidae</taxon>
        <taxon>Pseudocohnilembus</taxon>
    </lineage>
</organism>
<dbReference type="AlphaFoldDB" id="A0A0V0Q8X5"/>
<evidence type="ECO:0000313" key="1">
    <source>
        <dbReference type="EMBL" id="KRW98685.1"/>
    </source>
</evidence>
<comment type="caution">
    <text evidence="1">The sequence shown here is derived from an EMBL/GenBank/DDBJ whole genome shotgun (WGS) entry which is preliminary data.</text>
</comment>
<dbReference type="InterPro" id="IPR011050">
    <property type="entry name" value="Pectin_lyase_fold/virulence"/>
</dbReference>
<accession>A0A0V0Q8X5</accession>
<keyword evidence="1" id="KW-0456">Lyase</keyword>
<dbReference type="InParanoid" id="A0A0V0Q8X5"/>
<dbReference type="SUPFAM" id="SSF51126">
    <property type="entry name" value="Pectin lyase-like"/>
    <property type="match status" value="1"/>
</dbReference>
<dbReference type="Proteomes" id="UP000054937">
    <property type="component" value="Unassembled WGS sequence"/>
</dbReference>
<name>A0A0V0Q8X5_PSEPJ</name>